<name>A0A060XVA3_ONCMY</name>
<dbReference type="PaxDb" id="8022-A0A060XVA3"/>
<evidence type="ECO:0000313" key="6">
    <source>
        <dbReference type="EMBL" id="CDQ83172.1"/>
    </source>
</evidence>
<gene>
    <name evidence="6" type="ORF">GSONMT00044982001</name>
</gene>
<protein>
    <recommendedName>
        <fullName evidence="8">Ion transport domain-containing protein</fullName>
    </recommendedName>
</protein>
<dbReference type="AlphaFoldDB" id="A0A060XVA3"/>
<evidence type="ECO:0000256" key="3">
    <source>
        <dbReference type="ARBA" id="ARBA00022989"/>
    </source>
</evidence>
<reference evidence="6" key="1">
    <citation type="journal article" date="2014" name="Nat. Commun.">
        <title>The rainbow trout genome provides novel insights into evolution after whole-genome duplication in vertebrates.</title>
        <authorList>
            <person name="Berthelot C."/>
            <person name="Brunet F."/>
            <person name="Chalopin D."/>
            <person name="Juanchich A."/>
            <person name="Bernard M."/>
            <person name="Noel B."/>
            <person name="Bento P."/>
            <person name="Da Silva C."/>
            <person name="Labadie K."/>
            <person name="Alberti A."/>
            <person name="Aury J.M."/>
            <person name="Louis A."/>
            <person name="Dehais P."/>
            <person name="Bardou P."/>
            <person name="Montfort J."/>
            <person name="Klopp C."/>
            <person name="Cabau C."/>
            <person name="Gaspin C."/>
            <person name="Thorgaard G.H."/>
            <person name="Boussaha M."/>
            <person name="Quillet E."/>
            <person name="Guyomard R."/>
            <person name="Galiana D."/>
            <person name="Bobe J."/>
            <person name="Volff J.N."/>
            <person name="Genet C."/>
            <person name="Wincker P."/>
            <person name="Jaillon O."/>
            <person name="Roest Crollius H."/>
            <person name="Guiguen Y."/>
        </authorList>
    </citation>
    <scope>NUCLEOTIDE SEQUENCE [LARGE SCALE GENOMIC DNA]</scope>
</reference>
<dbReference type="GO" id="GO:0006814">
    <property type="term" value="P:sodium ion transport"/>
    <property type="evidence" value="ECO:0007669"/>
    <property type="project" value="TreeGrafter"/>
</dbReference>
<organism evidence="6 7">
    <name type="scientific">Oncorhynchus mykiss</name>
    <name type="common">Rainbow trout</name>
    <name type="synonym">Salmo gairdneri</name>
    <dbReference type="NCBI Taxonomy" id="8022"/>
    <lineage>
        <taxon>Eukaryota</taxon>
        <taxon>Metazoa</taxon>
        <taxon>Chordata</taxon>
        <taxon>Craniata</taxon>
        <taxon>Vertebrata</taxon>
        <taxon>Euteleostomi</taxon>
        <taxon>Actinopterygii</taxon>
        <taxon>Neopterygii</taxon>
        <taxon>Teleostei</taxon>
        <taxon>Protacanthopterygii</taxon>
        <taxon>Salmoniformes</taxon>
        <taxon>Salmonidae</taxon>
        <taxon>Salmoninae</taxon>
        <taxon>Oncorhynchus</taxon>
    </lineage>
</organism>
<dbReference type="GO" id="GO:0001669">
    <property type="term" value="C:acrosomal vesicle"/>
    <property type="evidence" value="ECO:0007669"/>
    <property type="project" value="TreeGrafter"/>
</dbReference>
<dbReference type="GO" id="GO:0036128">
    <property type="term" value="C:CatSper complex"/>
    <property type="evidence" value="ECO:0007669"/>
    <property type="project" value="TreeGrafter"/>
</dbReference>
<evidence type="ECO:0000256" key="4">
    <source>
        <dbReference type="ARBA" id="ARBA00023136"/>
    </source>
</evidence>
<sequence>MELNADVKESGSGYFRFIIQKGASQIALRRFSDWDAVGRAAATAAGLNVRKDTEFYDYIANITEKTLFDGLIMVTIILNALFMALETDYDLKYKLFGFFAVGNLLIAILLIANTDIEAYTITSRENVTVP</sequence>
<dbReference type="STRING" id="8022.A0A060XVA3"/>
<proteinExistence type="predicted"/>
<comment type="subcellular location">
    <subcellularLocation>
        <location evidence="1">Membrane</location>
        <topology evidence="1">Multi-pass membrane protein</topology>
    </subcellularLocation>
</comment>
<reference evidence="6" key="2">
    <citation type="submission" date="2014-03" db="EMBL/GenBank/DDBJ databases">
        <authorList>
            <person name="Genoscope - CEA"/>
        </authorList>
    </citation>
    <scope>NUCLEOTIDE SEQUENCE</scope>
</reference>
<feature type="transmembrane region" description="Helical" evidence="5">
    <location>
        <begin position="91"/>
        <end position="112"/>
    </location>
</feature>
<keyword evidence="2 5" id="KW-0812">Transmembrane</keyword>
<dbReference type="EMBL" id="FR906122">
    <property type="protein sequence ID" value="CDQ83172.1"/>
    <property type="molecule type" value="Genomic_DNA"/>
</dbReference>
<dbReference type="GO" id="GO:0005245">
    <property type="term" value="F:voltage-gated calcium channel activity"/>
    <property type="evidence" value="ECO:0007669"/>
    <property type="project" value="TreeGrafter"/>
</dbReference>
<dbReference type="GO" id="GO:0030317">
    <property type="term" value="P:flagellated sperm motility"/>
    <property type="evidence" value="ECO:0007669"/>
    <property type="project" value="TreeGrafter"/>
</dbReference>
<feature type="transmembrane region" description="Helical" evidence="5">
    <location>
        <begin position="66"/>
        <end position="85"/>
    </location>
</feature>
<dbReference type="PANTHER" id="PTHR47131:SF1">
    <property type="entry name" value="CATION CHANNEL SPERM-ASSOCIATED PROTEIN 3"/>
    <property type="match status" value="1"/>
</dbReference>
<dbReference type="Proteomes" id="UP000193380">
    <property type="component" value="Unassembled WGS sequence"/>
</dbReference>
<evidence type="ECO:0000256" key="1">
    <source>
        <dbReference type="ARBA" id="ARBA00004141"/>
    </source>
</evidence>
<dbReference type="PANTHER" id="PTHR47131">
    <property type="entry name" value="CATION CHANNEL SPERM-ASSOCIATED PROTEIN 3"/>
    <property type="match status" value="1"/>
</dbReference>
<evidence type="ECO:0000256" key="5">
    <source>
        <dbReference type="SAM" id="Phobius"/>
    </source>
</evidence>
<dbReference type="Gene3D" id="1.20.120.350">
    <property type="entry name" value="Voltage-gated potassium channels. Chain C"/>
    <property type="match status" value="1"/>
</dbReference>
<evidence type="ECO:0000256" key="2">
    <source>
        <dbReference type="ARBA" id="ARBA00022692"/>
    </source>
</evidence>
<dbReference type="InterPro" id="IPR027359">
    <property type="entry name" value="Volt_channel_dom_sf"/>
</dbReference>
<dbReference type="GO" id="GO:0048240">
    <property type="term" value="P:sperm capacitation"/>
    <property type="evidence" value="ECO:0007669"/>
    <property type="project" value="TreeGrafter"/>
</dbReference>
<evidence type="ECO:0008006" key="8">
    <source>
        <dbReference type="Google" id="ProtNLM"/>
    </source>
</evidence>
<keyword evidence="3 5" id="KW-1133">Transmembrane helix</keyword>
<accession>A0A060XVA3</accession>
<keyword evidence="4 5" id="KW-0472">Membrane</keyword>
<evidence type="ECO:0000313" key="7">
    <source>
        <dbReference type="Proteomes" id="UP000193380"/>
    </source>
</evidence>